<dbReference type="EnsemblPlants" id="Kaladp0809s0056.1.v1.1">
    <property type="protein sequence ID" value="Kaladp0809s0056.1.v1.1"/>
    <property type="gene ID" value="Kaladp0809s0056.v1.1"/>
</dbReference>
<dbReference type="Gramene" id="Kaladp0809s0056.1.v1.1">
    <property type="protein sequence ID" value="Kaladp0809s0056.1.v1.1"/>
    <property type="gene ID" value="Kaladp0809s0056.v1.1"/>
</dbReference>
<dbReference type="Proteomes" id="UP000594263">
    <property type="component" value="Unplaced"/>
</dbReference>
<dbReference type="PANTHER" id="PTHR38389:SF1">
    <property type="entry name" value="DNA-DIRECTED RNA POLYMERASE SUBUNIT BETA"/>
    <property type="match status" value="1"/>
</dbReference>
<evidence type="ECO:0000313" key="2">
    <source>
        <dbReference type="EnsemblPlants" id="Kaladp0809s0056.1.v1.1"/>
    </source>
</evidence>
<accession>A0A7N1A981</accession>
<dbReference type="PANTHER" id="PTHR38389">
    <property type="entry name" value="DNA-DIRECTED RNA POLYMERASE SUBUNIT BETA"/>
    <property type="match status" value="1"/>
</dbReference>
<dbReference type="AlphaFoldDB" id="A0A7N1A981"/>
<proteinExistence type="predicted"/>
<reference evidence="2" key="1">
    <citation type="submission" date="2021-01" db="UniProtKB">
        <authorList>
            <consortium name="EnsemblPlants"/>
        </authorList>
    </citation>
    <scope>IDENTIFICATION</scope>
</reference>
<dbReference type="Pfam" id="PF25397">
    <property type="entry name" value="DUF7887"/>
    <property type="match status" value="1"/>
</dbReference>
<evidence type="ECO:0000313" key="3">
    <source>
        <dbReference type="Proteomes" id="UP000594263"/>
    </source>
</evidence>
<dbReference type="InterPro" id="IPR057209">
    <property type="entry name" value="DUF7887"/>
</dbReference>
<name>A0A7N1A981_KALFE</name>
<evidence type="ECO:0000259" key="1">
    <source>
        <dbReference type="Pfam" id="PF25397"/>
    </source>
</evidence>
<feature type="domain" description="DUF7887" evidence="1">
    <location>
        <begin position="58"/>
        <end position="117"/>
    </location>
</feature>
<sequence length="122" mass="13370">MVGIQQSISISNLILPPSSYPHVNHNNGRRHRSFILAKREDPAAKRVPEKIDPKFPINKALAQVGISVLALGFIDAGYSGDWSRIGVISKDTEDLLKAAAFAVLPLSLYLIYKISSKETDAK</sequence>
<keyword evidence="3" id="KW-1185">Reference proteome</keyword>
<protein>
    <recommendedName>
        <fullName evidence="1">DUF7887 domain-containing protein</fullName>
    </recommendedName>
</protein>
<dbReference type="OMA" id="DPKFPIN"/>
<organism evidence="2 3">
    <name type="scientific">Kalanchoe fedtschenkoi</name>
    <name type="common">Lavender scallops</name>
    <name type="synonym">South American air plant</name>
    <dbReference type="NCBI Taxonomy" id="63787"/>
    <lineage>
        <taxon>Eukaryota</taxon>
        <taxon>Viridiplantae</taxon>
        <taxon>Streptophyta</taxon>
        <taxon>Embryophyta</taxon>
        <taxon>Tracheophyta</taxon>
        <taxon>Spermatophyta</taxon>
        <taxon>Magnoliopsida</taxon>
        <taxon>eudicotyledons</taxon>
        <taxon>Gunneridae</taxon>
        <taxon>Pentapetalae</taxon>
        <taxon>Saxifragales</taxon>
        <taxon>Crassulaceae</taxon>
        <taxon>Kalanchoe</taxon>
    </lineage>
</organism>